<dbReference type="EMBL" id="AYZM01000001">
    <property type="protein sequence ID" value="KRN27070.1"/>
    <property type="molecule type" value="Genomic_DNA"/>
</dbReference>
<accession>A0A0R2FFU3</accession>
<dbReference type="InterPro" id="IPR025164">
    <property type="entry name" value="Toastrack_DUF4097"/>
</dbReference>
<evidence type="ECO:0000313" key="3">
    <source>
        <dbReference type="Proteomes" id="UP000051442"/>
    </source>
</evidence>
<dbReference type="Proteomes" id="UP000051442">
    <property type="component" value="Unassembled WGS sequence"/>
</dbReference>
<proteinExistence type="predicted"/>
<name>A0A0R2FFU3_9LACO</name>
<comment type="caution">
    <text evidence="2">The sequence shown here is derived from an EMBL/GenBank/DDBJ whole genome shotgun (WGS) entry which is preliminary data.</text>
</comment>
<dbReference type="PANTHER" id="PTHR34094:SF1">
    <property type="entry name" value="PROTEIN FAM185A"/>
    <property type="match status" value="1"/>
</dbReference>
<protein>
    <recommendedName>
        <fullName evidence="1">DUF4097 domain-containing protein</fullName>
    </recommendedName>
</protein>
<dbReference type="AlphaFoldDB" id="A0A0R2FFU3"/>
<dbReference type="RefSeq" id="WP_054735650.1">
    <property type="nucleotide sequence ID" value="NZ_AYZM01000001.1"/>
</dbReference>
<evidence type="ECO:0000313" key="2">
    <source>
        <dbReference type="EMBL" id="KRN27070.1"/>
    </source>
</evidence>
<keyword evidence="3" id="KW-1185">Reference proteome</keyword>
<sequence>MINDNLITTELDQIFAGYPKTDDLLDFYNEVKADVQESAQDLLDNGEAATPEEAVHAAVTGLGDLSEPLQLVSETSDQAITETYQTGAVVEQTFAANQIQHIILNVEDSRVRFIPSADNQIHLRQYQQPKLASSQLQIHQLQDTLQATASAPSWLHYLIPFRHPTSQIELALPLDFSGSIELRLKSGALTITDLQVNADCTLSLTSGTVTITQAHLHSLNTQLTSGSFKADHLTADQLKVNATSGVIRLNNTTANFNINAHSGSIKGSSLTGHGSFSAHSGSIKLDWLTVDGDLKLDAHSGTIKTQQPQQDQFKFNLQSNSGTVKVDRSANFDVQVQGAAIGQTGAEPSYTLTGTAHSGTIKLQ</sequence>
<organism evidence="2 3">
    <name type="scientific">Secundilactobacillus similis DSM 23365 = JCM 2765</name>
    <dbReference type="NCBI Taxonomy" id="1423804"/>
    <lineage>
        <taxon>Bacteria</taxon>
        <taxon>Bacillati</taxon>
        <taxon>Bacillota</taxon>
        <taxon>Bacilli</taxon>
        <taxon>Lactobacillales</taxon>
        <taxon>Lactobacillaceae</taxon>
        <taxon>Secundilactobacillus</taxon>
    </lineage>
</organism>
<dbReference type="STRING" id="1423804.FD14_GL000709"/>
<dbReference type="Gene3D" id="2.160.20.120">
    <property type="match status" value="1"/>
</dbReference>
<feature type="domain" description="DUF4097" evidence="1">
    <location>
        <begin position="99"/>
        <end position="363"/>
    </location>
</feature>
<dbReference type="PANTHER" id="PTHR34094">
    <property type="match status" value="1"/>
</dbReference>
<evidence type="ECO:0000259" key="1">
    <source>
        <dbReference type="Pfam" id="PF13349"/>
    </source>
</evidence>
<dbReference type="PATRIC" id="fig|1423804.4.peg.760"/>
<dbReference type="Pfam" id="PF13349">
    <property type="entry name" value="DUF4097"/>
    <property type="match status" value="1"/>
</dbReference>
<gene>
    <name evidence="2" type="ORF">FD14_GL000709</name>
</gene>
<reference evidence="2 3" key="1">
    <citation type="journal article" date="2015" name="Genome Announc.">
        <title>Expanding the biotechnology potential of lactobacilli through comparative genomics of 213 strains and associated genera.</title>
        <authorList>
            <person name="Sun Z."/>
            <person name="Harris H.M."/>
            <person name="McCann A."/>
            <person name="Guo C."/>
            <person name="Argimon S."/>
            <person name="Zhang W."/>
            <person name="Yang X."/>
            <person name="Jeffery I.B."/>
            <person name="Cooney J.C."/>
            <person name="Kagawa T.F."/>
            <person name="Liu W."/>
            <person name="Song Y."/>
            <person name="Salvetti E."/>
            <person name="Wrobel A."/>
            <person name="Rasinkangas P."/>
            <person name="Parkhill J."/>
            <person name="Rea M.C."/>
            <person name="O'Sullivan O."/>
            <person name="Ritari J."/>
            <person name="Douillard F.P."/>
            <person name="Paul Ross R."/>
            <person name="Yang R."/>
            <person name="Briner A.E."/>
            <person name="Felis G.E."/>
            <person name="de Vos W.M."/>
            <person name="Barrangou R."/>
            <person name="Klaenhammer T.R."/>
            <person name="Caufield P.W."/>
            <person name="Cui Y."/>
            <person name="Zhang H."/>
            <person name="O'Toole P.W."/>
        </authorList>
    </citation>
    <scope>NUCLEOTIDE SEQUENCE [LARGE SCALE GENOMIC DNA]</scope>
    <source>
        <strain evidence="2 3">DSM 23365</strain>
    </source>
</reference>